<dbReference type="EMBL" id="CP014167">
    <property type="protein sequence ID" value="ANS76519.1"/>
    <property type="molecule type" value="Genomic_DNA"/>
</dbReference>
<accession>A0A1B1N522</accession>
<name>A0A1B1N522_9BACL</name>
<dbReference type="AlphaFoldDB" id="A0A1B1N522"/>
<reference evidence="2 3" key="1">
    <citation type="submission" date="2016-01" db="EMBL/GenBank/DDBJ databases">
        <title>Complete Genome Sequence of Paenibacillus yonginensis DCY84, a novel Plant Growth-Promoting Bacteria with Elicitation of Induced Systemic Resistance.</title>
        <authorList>
            <person name="Kim Y.J."/>
            <person name="Yang D.C."/>
            <person name="Sukweenadhi J."/>
        </authorList>
    </citation>
    <scope>NUCLEOTIDE SEQUENCE [LARGE SCALE GENOMIC DNA]</scope>
    <source>
        <strain evidence="2 3">DCY84</strain>
    </source>
</reference>
<feature type="transmembrane region" description="Helical" evidence="1">
    <location>
        <begin position="124"/>
        <end position="140"/>
    </location>
</feature>
<evidence type="ECO:0000313" key="3">
    <source>
        <dbReference type="Proteomes" id="UP000092573"/>
    </source>
</evidence>
<proteinExistence type="predicted"/>
<keyword evidence="1" id="KW-1133">Transmembrane helix</keyword>
<keyword evidence="1" id="KW-0812">Transmembrane</keyword>
<dbReference type="KEGG" id="pyg:AWM70_19665"/>
<organism evidence="2 3">
    <name type="scientific">Paenibacillus yonginensis</name>
    <dbReference type="NCBI Taxonomy" id="1462996"/>
    <lineage>
        <taxon>Bacteria</taxon>
        <taxon>Bacillati</taxon>
        <taxon>Bacillota</taxon>
        <taxon>Bacilli</taxon>
        <taxon>Bacillales</taxon>
        <taxon>Paenibacillaceae</taxon>
        <taxon>Paenibacillus</taxon>
    </lineage>
</organism>
<feature type="transmembrane region" description="Helical" evidence="1">
    <location>
        <begin position="62"/>
        <end position="83"/>
    </location>
</feature>
<keyword evidence="1" id="KW-0472">Membrane</keyword>
<dbReference type="Proteomes" id="UP000092573">
    <property type="component" value="Chromosome"/>
</dbReference>
<evidence type="ECO:0000313" key="2">
    <source>
        <dbReference type="EMBL" id="ANS76519.1"/>
    </source>
</evidence>
<feature type="transmembrane region" description="Helical" evidence="1">
    <location>
        <begin position="35"/>
        <end position="56"/>
    </location>
</feature>
<evidence type="ECO:0000256" key="1">
    <source>
        <dbReference type="SAM" id="Phobius"/>
    </source>
</evidence>
<feature type="transmembrane region" description="Helical" evidence="1">
    <location>
        <begin position="6"/>
        <end position="23"/>
    </location>
</feature>
<sequence length="155" mass="18435">MTVSNQLILWATFVIPWASLIFMKKDSIRRYLPAGMMSAFLSILVCDIGVGCNWWAFRETTYPLGVFSSYVYGLFPVVPMWILYFTYKRFWLFFGVEILANALFAFVILRWFDRLGLVSFNRGWHVFIAEILITLIFYGFQRWQESARQENRVRH</sequence>
<keyword evidence="3" id="KW-1185">Reference proteome</keyword>
<protein>
    <submittedName>
        <fullName evidence="2">Uncharacterized protein</fullName>
    </submittedName>
</protein>
<feature type="transmembrane region" description="Helical" evidence="1">
    <location>
        <begin position="90"/>
        <end position="112"/>
    </location>
</feature>
<gene>
    <name evidence="2" type="ORF">AWM70_19665</name>
</gene>